<keyword evidence="1" id="KW-0472">Membrane</keyword>
<dbReference type="EMBL" id="JAHQXE010000001">
    <property type="protein sequence ID" value="MBV0900880.1"/>
    <property type="molecule type" value="Genomic_DNA"/>
</dbReference>
<dbReference type="RefSeq" id="WP_162411847.1">
    <property type="nucleotide sequence ID" value="NZ_JAHQXE010000001.1"/>
</dbReference>
<keyword evidence="3" id="KW-1185">Reference proteome</keyword>
<sequence length="98" mass="10043">MQQHTDIIDKAAMALSGGLMLLGIVGLGIVEVLAGQPYGAAPLTNDAGEIIATPMVDPTIRTGLVLAGLVVLLVYGLYRLATPVEEADAATGHETMAD</sequence>
<keyword evidence="1" id="KW-0812">Transmembrane</keyword>
<gene>
    <name evidence="2" type="ORF">KTS37_03675</name>
</gene>
<proteinExistence type="predicted"/>
<evidence type="ECO:0000313" key="2">
    <source>
        <dbReference type="EMBL" id="MBV0900880.1"/>
    </source>
</evidence>
<dbReference type="AlphaFoldDB" id="A0AA41KBB5"/>
<comment type="caution">
    <text evidence="2">The sequence shown here is derived from an EMBL/GenBank/DDBJ whole genome shotgun (WGS) entry which is preliminary data.</text>
</comment>
<protein>
    <submittedName>
        <fullName evidence="2">Uncharacterized protein</fullName>
    </submittedName>
</protein>
<reference evidence="2" key="1">
    <citation type="submission" date="2021-06" db="EMBL/GenBank/DDBJ databases">
        <title>New haloarchaea isolates fom saline soil.</title>
        <authorList>
            <person name="Duran-Viseras A."/>
            <person name="Sanchez-Porro C.S."/>
            <person name="Ventosa A."/>
        </authorList>
    </citation>
    <scope>NUCLEOTIDE SEQUENCE</scope>
    <source>
        <strain evidence="2">JCM 18369</strain>
    </source>
</reference>
<feature type="transmembrane region" description="Helical" evidence="1">
    <location>
        <begin position="60"/>
        <end position="78"/>
    </location>
</feature>
<dbReference type="Proteomes" id="UP001166304">
    <property type="component" value="Unassembled WGS sequence"/>
</dbReference>
<accession>A0AA41KBB5</accession>
<feature type="transmembrane region" description="Helical" evidence="1">
    <location>
        <begin position="12"/>
        <end position="34"/>
    </location>
</feature>
<organism evidence="2 3">
    <name type="scientific">Haloarcula salina</name>
    <dbReference type="NCBI Taxonomy" id="1429914"/>
    <lineage>
        <taxon>Archaea</taxon>
        <taxon>Methanobacteriati</taxon>
        <taxon>Methanobacteriota</taxon>
        <taxon>Stenosarchaea group</taxon>
        <taxon>Halobacteria</taxon>
        <taxon>Halobacteriales</taxon>
        <taxon>Haloarculaceae</taxon>
        <taxon>Haloarcula</taxon>
    </lineage>
</organism>
<keyword evidence="1" id="KW-1133">Transmembrane helix</keyword>
<evidence type="ECO:0000256" key="1">
    <source>
        <dbReference type="SAM" id="Phobius"/>
    </source>
</evidence>
<name>A0AA41KBB5_9EURY</name>
<evidence type="ECO:0000313" key="3">
    <source>
        <dbReference type="Proteomes" id="UP001166304"/>
    </source>
</evidence>